<organism evidence="1 2">
    <name type="scientific">Bionectria ochroleuca</name>
    <name type="common">Gliocladium roseum</name>
    <dbReference type="NCBI Taxonomy" id="29856"/>
    <lineage>
        <taxon>Eukaryota</taxon>
        <taxon>Fungi</taxon>
        <taxon>Dikarya</taxon>
        <taxon>Ascomycota</taxon>
        <taxon>Pezizomycotina</taxon>
        <taxon>Sordariomycetes</taxon>
        <taxon>Hypocreomycetidae</taxon>
        <taxon>Hypocreales</taxon>
        <taxon>Bionectriaceae</taxon>
        <taxon>Clonostachys</taxon>
    </lineage>
</organism>
<gene>
    <name evidence="1" type="ORF">CLO192961_LOCUS441160</name>
</gene>
<sequence>MAHVPDDEEMADSGLPHGAPSGLAGLGLESLSAELLSLIVEDDCLSLEDLAALRLTCSSLNDSASAVVFRRIYISPLVQDRTSFLKICHSPHLAQHVREVEWSELPWFPGCFENYLLHPYGLRGTDNSSEIDEPSNAPQGPSGGRIIEGQVTIDDTVVILDRSCDQAFWLPAVPSAVLSAIFEIETTTEPDEGVLMLRTEAVNNFKWAFSEALALLPNLHTMASRPMCPDRVIGGCYYPMTARHIQVRLPGR</sequence>
<evidence type="ECO:0008006" key="3">
    <source>
        <dbReference type="Google" id="ProtNLM"/>
    </source>
</evidence>
<dbReference type="EMBL" id="CABFNS010000928">
    <property type="protein sequence ID" value="VUC36248.1"/>
    <property type="molecule type" value="Genomic_DNA"/>
</dbReference>
<evidence type="ECO:0000313" key="2">
    <source>
        <dbReference type="Proteomes" id="UP000766486"/>
    </source>
</evidence>
<keyword evidence="2" id="KW-1185">Reference proteome</keyword>
<name>A0ABY6UY60_BIOOC</name>
<evidence type="ECO:0000313" key="1">
    <source>
        <dbReference type="EMBL" id="VUC36248.1"/>
    </source>
</evidence>
<accession>A0ABY6UY60</accession>
<dbReference type="Proteomes" id="UP000766486">
    <property type="component" value="Unassembled WGS sequence"/>
</dbReference>
<protein>
    <recommendedName>
        <fullName evidence="3">F-box domain-containing protein</fullName>
    </recommendedName>
</protein>
<proteinExistence type="predicted"/>
<comment type="caution">
    <text evidence="1">The sequence shown here is derived from an EMBL/GenBank/DDBJ whole genome shotgun (WGS) entry which is preliminary data.</text>
</comment>
<reference evidence="1 2" key="1">
    <citation type="submission" date="2019-06" db="EMBL/GenBank/DDBJ databases">
        <authorList>
            <person name="Broberg M."/>
        </authorList>
    </citation>
    <scope>NUCLEOTIDE SEQUENCE [LARGE SCALE GENOMIC DNA]</scope>
</reference>